<proteinExistence type="predicted"/>
<reference evidence="1" key="1">
    <citation type="submission" date="2022-02" db="EMBL/GenBank/DDBJ databases">
        <authorList>
            <person name="Lee M."/>
            <person name="Kim S.-J."/>
            <person name="Jung M.-Y."/>
        </authorList>
    </citation>
    <scope>NUCLEOTIDE SEQUENCE</scope>
    <source>
        <strain evidence="1">JHP9</strain>
    </source>
</reference>
<name>A0ABT0R2J4_9MICO</name>
<keyword evidence="2" id="KW-1185">Reference proteome</keyword>
<dbReference type="RefSeq" id="WP_249737531.1">
    <property type="nucleotide sequence ID" value="NZ_JAKNCJ010000003.1"/>
</dbReference>
<evidence type="ECO:0000313" key="1">
    <source>
        <dbReference type="EMBL" id="MCL6423454.1"/>
    </source>
</evidence>
<dbReference type="PANTHER" id="PTHR10151">
    <property type="entry name" value="ECTONUCLEOTIDE PYROPHOSPHATASE/PHOSPHODIESTERASE"/>
    <property type="match status" value="1"/>
</dbReference>
<dbReference type="Pfam" id="PF01663">
    <property type="entry name" value="Phosphodiest"/>
    <property type="match status" value="1"/>
</dbReference>
<comment type="caution">
    <text evidence="1">The sequence shown here is derived from an EMBL/GenBank/DDBJ whole genome shotgun (WGS) entry which is preliminary data.</text>
</comment>
<dbReference type="PANTHER" id="PTHR10151:SF120">
    <property type="entry name" value="BIS(5'-ADENOSYL)-TRIPHOSPHATASE"/>
    <property type="match status" value="1"/>
</dbReference>
<dbReference type="Proteomes" id="UP001203761">
    <property type="component" value="Unassembled WGS sequence"/>
</dbReference>
<accession>A0ABT0R2J4</accession>
<sequence length="414" mass="43762">MPGPDAQRTGAQSEAPLPAPLAAATDLLPPPYAGGAEPGLRGVLAPLLLTPRRGRDVVVLIDGLGFQQLSQHLALTPTLRALRDRTQKIRTVAPATTAAAMASLLTGLPPLRHGMLGYTVADPGTGLLANQLTGALSDPLAPAGRAPQRTVDARQWMRAAVLAERSSRTAMQVAPAAHSTSLLTRAAYRGWTFFPQGKPHERVDAVLAALRAGGQDALVHLHIDDVDHAGHKHGVDSEQWREALAEADALLGALLRRLPKGTRVHVVADHGMVDTSPQRTVDLADHPEWTSKIAMAAGEPRAVALRLHPEHRGAEESAAFAAQLADGLGERAAVLTRAEVLASGIYGPPVAPADEVDAIDEAVRERLPDVLVLARGRFALEDSRRRAPGRSPEVGVHGSLTSAECMIPLVRIEV</sequence>
<organism evidence="1 2">
    <name type="scientific">Brachybacterium equifaecis</name>
    <dbReference type="NCBI Taxonomy" id="2910770"/>
    <lineage>
        <taxon>Bacteria</taxon>
        <taxon>Bacillati</taxon>
        <taxon>Actinomycetota</taxon>
        <taxon>Actinomycetes</taxon>
        <taxon>Micrococcales</taxon>
        <taxon>Dermabacteraceae</taxon>
        <taxon>Brachybacterium</taxon>
    </lineage>
</organism>
<dbReference type="Gene3D" id="3.40.720.10">
    <property type="entry name" value="Alkaline Phosphatase, subunit A"/>
    <property type="match status" value="1"/>
</dbReference>
<dbReference type="EMBL" id="JAKNCJ010000003">
    <property type="protein sequence ID" value="MCL6423454.1"/>
    <property type="molecule type" value="Genomic_DNA"/>
</dbReference>
<evidence type="ECO:0000313" key="2">
    <source>
        <dbReference type="Proteomes" id="UP001203761"/>
    </source>
</evidence>
<protein>
    <submittedName>
        <fullName evidence="1">Alkaline phosphatase family protein</fullName>
    </submittedName>
</protein>
<dbReference type="InterPro" id="IPR002591">
    <property type="entry name" value="Phosphodiest/P_Trfase"/>
</dbReference>
<dbReference type="SUPFAM" id="SSF53649">
    <property type="entry name" value="Alkaline phosphatase-like"/>
    <property type="match status" value="1"/>
</dbReference>
<gene>
    <name evidence="1" type="ORF">Bequi_08645</name>
</gene>
<dbReference type="InterPro" id="IPR017850">
    <property type="entry name" value="Alkaline_phosphatase_core_sf"/>
</dbReference>